<feature type="region of interest" description="Disordered" evidence="4">
    <location>
        <begin position="246"/>
        <end position="343"/>
    </location>
</feature>
<reference evidence="5 6" key="1">
    <citation type="submission" date="2014-04" db="EMBL/GenBank/DDBJ databases">
        <authorList>
            <consortium name="DOE Joint Genome Institute"/>
            <person name="Kuo A."/>
            <person name="Zuccaro A."/>
            <person name="Kohler A."/>
            <person name="Nagy L.G."/>
            <person name="Floudas D."/>
            <person name="Copeland A."/>
            <person name="Barry K.W."/>
            <person name="Cichocki N."/>
            <person name="Veneault-Fourrey C."/>
            <person name="LaButti K."/>
            <person name="Lindquist E.A."/>
            <person name="Lipzen A."/>
            <person name="Lundell T."/>
            <person name="Morin E."/>
            <person name="Murat C."/>
            <person name="Sun H."/>
            <person name="Tunlid A."/>
            <person name="Henrissat B."/>
            <person name="Grigoriev I.V."/>
            <person name="Hibbett D.S."/>
            <person name="Martin F."/>
            <person name="Nordberg H.P."/>
            <person name="Cantor M.N."/>
            <person name="Hua S.X."/>
        </authorList>
    </citation>
    <scope>NUCLEOTIDE SEQUENCE [LARGE SCALE GENOMIC DNA]</scope>
    <source>
        <strain evidence="5 6">MAFF 305830</strain>
    </source>
</reference>
<dbReference type="OrthoDB" id="19679at2759"/>
<dbReference type="EMBL" id="KN824303">
    <property type="protein sequence ID" value="KIM26838.1"/>
    <property type="molecule type" value="Genomic_DNA"/>
</dbReference>
<accession>A0A0C2WKH3</accession>
<dbReference type="InterPro" id="IPR019148">
    <property type="entry name" value="Nuclear_protein_DGCR14_ESS-2"/>
</dbReference>
<evidence type="ECO:0000313" key="6">
    <source>
        <dbReference type="Proteomes" id="UP000054097"/>
    </source>
</evidence>
<feature type="region of interest" description="Disordered" evidence="4">
    <location>
        <begin position="389"/>
        <end position="492"/>
    </location>
</feature>
<feature type="region of interest" description="Disordered" evidence="4">
    <location>
        <begin position="185"/>
        <end position="206"/>
    </location>
</feature>
<dbReference type="Proteomes" id="UP000054097">
    <property type="component" value="Unassembled WGS sequence"/>
</dbReference>
<name>A0A0C2WKH3_SERVB</name>
<protein>
    <recommendedName>
        <fullName evidence="7">Nuclear protein DGCR14</fullName>
    </recommendedName>
</protein>
<gene>
    <name evidence="5" type="ORF">M408DRAFT_37085</name>
</gene>
<feature type="compositionally biased region" description="Basic and acidic residues" evidence="4">
    <location>
        <begin position="473"/>
        <end position="485"/>
    </location>
</feature>
<organism evidence="5 6">
    <name type="scientific">Serendipita vermifera MAFF 305830</name>
    <dbReference type="NCBI Taxonomy" id="933852"/>
    <lineage>
        <taxon>Eukaryota</taxon>
        <taxon>Fungi</taxon>
        <taxon>Dikarya</taxon>
        <taxon>Basidiomycota</taxon>
        <taxon>Agaricomycotina</taxon>
        <taxon>Agaricomycetes</taxon>
        <taxon>Sebacinales</taxon>
        <taxon>Serendipitaceae</taxon>
        <taxon>Serendipita</taxon>
    </lineage>
</organism>
<dbReference type="PANTHER" id="PTHR12940:SF0">
    <property type="entry name" value="SPLICING FACTOR ESS-2 HOMOLOG"/>
    <property type="match status" value="1"/>
</dbReference>
<feature type="compositionally biased region" description="Polar residues" evidence="4">
    <location>
        <begin position="257"/>
        <end position="266"/>
    </location>
</feature>
<evidence type="ECO:0008006" key="7">
    <source>
        <dbReference type="Google" id="ProtNLM"/>
    </source>
</evidence>
<dbReference type="GO" id="GO:0071013">
    <property type="term" value="C:catalytic step 2 spliceosome"/>
    <property type="evidence" value="ECO:0007669"/>
    <property type="project" value="TreeGrafter"/>
</dbReference>
<comment type="subcellular location">
    <subcellularLocation>
        <location evidence="1">Nucleus</location>
    </subcellularLocation>
</comment>
<evidence type="ECO:0000313" key="5">
    <source>
        <dbReference type="EMBL" id="KIM26838.1"/>
    </source>
</evidence>
<dbReference type="PANTHER" id="PTHR12940">
    <property type="entry name" value="ES-2 PROTEIN - RELATED"/>
    <property type="match status" value="1"/>
</dbReference>
<keyword evidence="6" id="KW-1185">Reference proteome</keyword>
<keyword evidence="3" id="KW-0539">Nucleus</keyword>
<dbReference type="AlphaFoldDB" id="A0A0C2WKH3"/>
<feature type="non-terminal residue" evidence="5">
    <location>
        <position position="492"/>
    </location>
</feature>
<reference evidence="6" key="2">
    <citation type="submission" date="2015-01" db="EMBL/GenBank/DDBJ databases">
        <title>Evolutionary Origins and Diversification of the Mycorrhizal Mutualists.</title>
        <authorList>
            <consortium name="DOE Joint Genome Institute"/>
            <consortium name="Mycorrhizal Genomics Consortium"/>
            <person name="Kohler A."/>
            <person name="Kuo A."/>
            <person name="Nagy L.G."/>
            <person name="Floudas D."/>
            <person name="Copeland A."/>
            <person name="Barry K.W."/>
            <person name="Cichocki N."/>
            <person name="Veneault-Fourrey C."/>
            <person name="LaButti K."/>
            <person name="Lindquist E.A."/>
            <person name="Lipzen A."/>
            <person name="Lundell T."/>
            <person name="Morin E."/>
            <person name="Murat C."/>
            <person name="Riley R."/>
            <person name="Ohm R."/>
            <person name="Sun H."/>
            <person name="Tunlid A."/>
            <person name="Henrissat B."/>
            <person name="Grigoriev I.V."/>
            <person name="Hibbett D.S."/>
            <person name="Martin F."/>
        </authorList>
    </citation>
    <scope>NUCLEOTIDE SEQUENCE [LARGE SCALE GENOMIC DNA]</scope>
    <source>
        <strain evidence="6">MAFF 305830</strain>
    </source>
</reference>
<dbReference type="Pfam" id="PF09751">
    <property type="entry name" value="Es2"/>
    <property type="match status" value="1"/>
</dbReference>
<evidence type="ECO:0000256" key="4">
    <source>
        <dbReference type="SAM" id="MobiDB-lite"/>
    </source>
</evidence>
<evidence type="ECO:0000256" key="2">
    <source>
        <dbReference type="ARBA" id="ARBA00009072"/>
    </source>
</evidence>
<comment type="similarity">
    <text evidence="2">Belongs to the ESS2 family.</text>
</comment>
<dbReference type="STRING" id="933852.A0A0C2WKH3"/>
<proteinExistence type="inferred from homology"/>
<sequence length="492" mass="53314">SLNNQNILTEEEYTAGLEKIIARDFFPTLNHLQATNEYLSALESDDAARIHSSVRTLRDLGPTPVVRRGLDTPLRTPVRTSAQLGKRKRDPLEEMGLDDFQARFTSEDNASFTEILDEENEKRKERYKWAWEAQEKAGNKQKLMEEGRKRMLLEGGGESDDRGIGVRPGVRGRIEIVKPDVLLITGGKPTESDDVTGETTQADDNAMVLAESGSTEDKDVMAPTKDTRSPFVSTWKFKTRNGLMFGPDADSSPYHDQPSSTLSINNPEDGIRQPKSITHAATRLPSPPPDGSSSDPSLLVPPSPTRSRIDAAIAGVPYRPSGEEGGEDGAKGPNGYNYVPTVPSPSPSTLGPIAMKELMTMGTLLATPRLLSSTRNGDEPTMDVEASPFRISEPSRREMTGLKLSAKAGRSIREKAAMMAGTPKGRSRGDMAPPSATPRRDGSELTPAARALLARSTGGKTPIGNGAGGLLSAREKSVMERDLRKVKWTPSP</sequence>
<dbReference type="HOGENOM" id="CLU_024820_2_0_1"/>
<evidence type="ECO:0000256" key="3">
    <source>
        <dbReference type="ARBA" id="ARBA00023242"/>
    </source>
</evidence>
<feature type="non-terminal residue" evidence="5">
    <location>
        <position position="1"/>
    </location>
</feature>
<evidence type="ECO:0000256" key="1">
    <source>
        <dbReference type="ARBA" id="ARBA00004123"/>
    </source>
</evidence>